<sequence length="224" mass="24893">MVKLYKIIFISLSLMLLSQISYANIGGFEIIANVPIGAGVTLYEPYSKFKTSGNFQIGVEADIGYMFNIRENMGFSLLGSLGYGFTGFSYSHGNDINFKSYVHDIYIGFYPKFNIQGFSIGINSGVKFGLASSSSLRNSSSELKAETKIQPRTYIKGTFDYSFFFDDNNALNIGLYIGYDWGFKWNQTIADSSVSSGDSYGNLDVGVQIGYRFGPRFGAYIFNQ</sequence>
<accession>A0A1E5NFN1</accession>
<evidence type="ECO:0000313" key="2">
    <source>
        <dbReference type="Proteomes" id="UP000095247"/>
    </source>
</evidence>
<dbReference type="AlphaFoldDB" id="A0A1E5NFN1"/>
<evidence type="ECO:0008006" key="3">
    <source>
        <dbReference type="Google" id="ProtNLM"/>
    </source>
</evidence>
<gene>
    <name evidence="1" type="ORF">BFL38_09120</name>
</gene>
<dbReference type="RefSeq" id="WP_069726466.1">
    <property type="nucleotide sequence ID" value="NZ_MDCO01000009.1"/>
</dbReference>
<reference evidence="1 2" key="1">
    <citation type="submission" date="2016-08" db="EMBL/GenBank/DDBJ databases">
        <title>Characterization and recognition of Brachyspira hampsonii sp. nov., a novel intestinal spirochete that is pathogenic to pigs.</title>
        <authorList>
            <person name="Mirajkar N."/>
            <person name="La T."/>
            <person name="Phillips N."/>
            <person name="Hampson D."/>
            <person name="Gebhart C."/>
        </authorList>
    </citation>
    <scope>NUCLEOTIDE SEQUENCE [LARGE SCALE GENOMIC DNA]</scope>
    <source>
        <strain evidence="1 2">P280/1</strain>
    </source>
</reference>
<dbReference type="EMBL" id="MDCO01000009">
    <property type="protein sequence ID" value="OEJ14979.1"/>
    <property type="molecule type" value="Genomic_DNA"/>
</dbReference>
<proteinExistence type="predicted"/>
<organism evidence="1 2">
    <name type="scientific">Brachyspira hampsonii</name>
    <dbReference type="NCBI Taxonomy" id="1287055"/>
    <lineage>
        <taxon>Bacteria</taxon>
        <taxon>Pseudomonadati</taxon>
        <taxon>Spirochaetota</taxon>
        <taxon>Spirochaetia</taxon>
        <taxon>Brachyspirales</taxon>
        <taxon>Brachyspiraceae</taxon>
        <taxon>Brachyspira</taxon>
    </lineage>
</organism>
<dbReference type="Proteomes" id="UP000095247">
    <property type="component" value="Unassembled WGS sequence"/>
</dbReference>
<protein>
    <recommendedName>
        <fullName evidence="3">Outer membrane protein beta-barrel domain-containing protein</fullName>
    </recommendedName>
</protein>
<name>A0A1E5NFN1_9SPIR</name>
<comment type="caution">
    <text evidence="1">The sequence shown here is derived from an EMBL/GenBank/DDBJ whole genome shotgun (WGS) entry which is preliminary data.</text>
</comment>
<evidence type="ECO:0000313" key="1">
    <source>
        <dbReference type="EMBL" id="OEJ14979.1"/>
    </source>
</evidence>